<dbReference type="Proteomes" id="UP000823775">
    <property type="component" value="Unassembled WGS sequence"/>
</dbReference>
<comment type="caution">
    <text evidence="1">The sequence shown here is derived from an EMBL/GenBank/DDBJ whole genome shotgun (WGS) entry which is preliminary data.</text>
</comment>
<evidence type="ECO:0000313" key="1">
    <source>
        <dbReference type="EMBL" id="MCD7471546.1"/>
    </source>
</evidence>
<reference evidence="1 2" key="1">
    <citation type="journal article" date="2021" name="BMC Genomics">
        <title>Datura genome reveals duplications of psychoactive alkaloid biosynthetic genes and high mutation rate following tissue culture.</title>
        <authorList>
            <person name="Rajewski A."/>
            <person name="Carter-House D."/>
            <person name="Stajich J."/>
            <person name="Litt A."/>
        </authorList>
    </citation>
    <scope>NUCLEOTIDE SEQUENCE [LARGE SCALE GENOMIC DNA]</scope>
    <source>
        <strain evidence="1">AR-01</strain>
    </source>
</reference>
<feature type="non-terminal residue" evidence="1">
    <location>
        <position position="1"/>
    </location>
</feature>
<name>A0ABS8TKV6_DATST</name>
<proteinExistence type="predicted"/>
<accession>A0ABS8TKV6</accession>
<keyword evidence="2" id="KW-1185">Reference proteome</keyword>
<organism evidence="1 2">
    <name type="scientific">Datura stramonium</name>
    <name type="common">Jimsonweed</name>
    <name type="synonym">Common thornapple</name>
    <dbReference type="NCBI Taxonomy" id="4076"/>
    <lineage>
        <taxon>Eukaryota</taxon>
        <taxon>Viridiplantae</taxon>
        <taxon>Streptophyta</taxon>
        <taxon>Embryophyta</taxon>
        <taxon>Tracheophyta</taxon>
        <taxon>Spermatophyta</taxon>
        <taxon>Magnoliopsida</taxon>
        <taxon>eudicotyledons</taxon>
        <taxon>Gunneridae</taxon>
        <taxon>Pentapetalae</taxon>
        <taxon>asterids</taxon>
        <taxon>lamiids</taxon>
        <taxon>Solanales</taxon>
        <taxon>Solanaceae</taxon>
        <taxon>Solanoideae</taxon>
        <taxon>Datureae</taxon>
        <taxon>Datura</taxon>
    </lineage>
</organism>
<evidence type="ECO:0000313" key="2">
    <source>
        <dbReference type="Proteomes" id="UP000823775"/>
    </source>
</evidence>
<dbReference type="EMBL" id="JACEIK010001696">
    <property type="protein sequence ID" value="MCD7471546.1"/>
    <property type="molecule type" value="Genomic_DNA"/>
</dbReference>
<sequence>HVNIVREQVADIRKHPIVDDEEEVDLEVIDSNVNKQRGVGNKAFEKAIYGTDFDDIKEALEILTAQHRSIMEHIEAQDEKVIKLYKTLITMASNSVEIGAQVPMAVPSKRRFSYRERV</sequence>
<gene>
    <name evidence="1" type="ORF">HAX54_012039</name>
</gene>
<protein>
    <submittedName>
        <fullName evidence="1">Uncharacterized protein</fullName>
    </submittedName>
</protein>